<proteinExistence type="predicted"/>
<sequence length="163" mass="17471">MTPVSPIYQSRWARGTAGKELAITLVGGGLFRFVAWPVICDSLGVTFSWNEQELDSSQLVLYALKQPLYSKVSQALFDPTHNMVSQAVMDQARSLKSYTARATAGLQRFAASLPAPLAPTPSPTKGGIAHLQQVVGALRPDASCLYAPSKAGPHRPIGQHSLL</sequence>
<dbReference type="AlphaFoldDB" id="A0A9K3GEZ5"/>
<feature type="non-terminal residue" evidence="1">
    <location>
        <position position="1"/>
    </location>
</feature>
<accession>A0A9K3GEZ5</accession>
<keyword evidence="2" id="KW-1185">Reference proteome</keyword>
<organism evidence="1 2">
    <name type="scientific">Kipferlia bialata</name>
    <dbReference type="NCBI Taxonomy" id="797122"/>
    <lineage>
        <taxon>Eukaryota</taxon>
        <taxon>Metamonada</taxon>
        <taxon>Carpediemonas-like organisms</taxon>
        <taxon>Kipferlia</taxon>
    </lineage>
</organism>
<gene>
    <name evidence="1" type="ORF">KIPB_001051</name>
</gene>
<dbReference type="Proteomes" id="UP000265618">
    <property type="component" value="Unassembled WGS sequence"/>
</dbReference>
<evidence type="ECO:0000313" key="1">
    <source>
        <dbReference type="EMBL" id="GIQ80277.1"/>
    </source>
</evidence>
<name>A0A9K3GEZ5_9EUKA</name>
<dbReference type="EMBL" id="BDIP01000137">
    <property type="protein sequence ID" value="GIQ80277.1"/>
    <property type="molecule type" value="Genomic_DNA"/>
</dbReference>
<protein>
    <submittedName>
        <fullName evidence="1">Uncharacterized protein</fullName>
    </submittedName>
</protein>
<evidence type="ECO:0000313" key="2">
    <source>
        <dbReference type="Proteomes" id="UP000265618"/>
    </source>
</evidence>
<reference evidence="1 2" key="1">
    <citation type="journal article" date="2018" name="PLoS ONE">
        <title>The draft genome of Kipferlia bialata reveals reductive genome evolution in fornicate parasites.</title>
        <authorList>
            <person name="Tanifuji G."/>
            <person name="Takabayashi S."/>
            <person name="Kume K."/>
            <person name="Takagi M."/>
            <person name="Nakayama T."/>
            <person name="Kamikawa R."/>
            <person name="Inagaki Y."/>
            <person name="Hashimoto T."/>
        </authorList>
    </citation>
    <scope>NUCLEOTIDE SEQUENCE [LARGE SCALE GENOMIC DNA]</scope>
    <source>
        <strain evidence="1">NY0173</strain>
    </source>
</reference>
<comment type="caution">
    <text evidence="1">The sequence shown here is derived from an EMBL/GenBank/DDBJ whole genome shotgun (WGS) entry which is preliminary data.</text>
</comment>